<dbReference type="Proteomes" id="UP000276215">
    <property type="component" value="Unassembled WGS sequence"/>
</dbReference>
<dbReference type="AlphaFoldDB" id="A0A3N4JWQ7"/>
<evidence type="ECO:0000256" key="1">
    <source>
        <dbReference type="SAM" id="Phobius"/>
    </source>
</evidence>
<reference evidence="2 3" key="1">
    <citation type="journal article" date="2018" name="Nat. Ecol. Evol.">
        <title>Pezizomycetes genomes reveal the molecular basis of ectomycorrhizal truffle lifestyle.</title>
        <authorList>
            <person name="Murat C."/>
            <person name="Payen T."/>
            <person name="Noel B."/>
            <person name="Kuo A."/>
            <person name="Morin E."/>
            <person name="Chen J."/>
            <person name="Kohler A."/>
            <person name="Krizsan K."/>
            <person name="Balestrini R."/>
            <person name="Da Silva C."/>
            <person name="Montanini B."/>
            <person name="Hainaut M."/>
            <person name="Levati E."/>
            <person name="Barry K.W."/>
            <person name="Belfiori B."/>
            <person name="Cichocki N."/>
            <person name="Clum A."/>
            <person name="Dockter R.B."/>
            <person name="Fauchery L."/>
            <person name="Guy J."/>
            <person name="Iotti M."/>
            <person name="Le Tacon F."/>
            <person name="Lindquist E.A."/>
            <person name="Lipzen A."/>
            <person name="Malagnac F."/>
            <person name="Mello A."/>
            <person name="Molinier V."/>
            <person name="Miyauchi S."/>
            <person name="Poulain J."/>
            <person name="Riccioni C."/>
            <person name="Rubini A."/>
            <person name="Sitrit Y."/>
            <person name="Splivallo R."/>
            <person name="Traeger S."/>
            <person name="Wang M."/>
            <person name="Zifcakova L."/>
            <person name="Wipf D."/>
            <person name="Zambonelli A."/>
            <person name="Paolocci F."/>
            <person name="Nowrousian M."/>
            <person name="Ottonello S."/>
            <person name="Baldrian P."/>
            <person name="Spatafora J.W."/>
            <person name="Henrissat B."/>
            <person name="Nagy L.G."/>
            <person name="Aury J.M."/>
            <person name="Wincker P."/>
            <person name="Grigoriev I.V."/>
            <person name="Bonfante P."/>
            <person name="Martin F.M."/>
        </authorList>
    </citation>
    <scope>NUCLEOTIDE SEQUENCE [LARGE SCALE GENOMIC DNA]</scope>
    <source>
        <strain evidence="2 3">120613-1</strain>
    </source>
</reference>
<keyword evidence="3" id="KW-1185">Reference proteome</keyword>
<gene>
    <name evidence="2" type="ORF">L873DRAFT_658384</name>
</gene>
<evidence type="ECO:0000313" key="3">
    <source>
        <dbReference type="Proteomes" id="UP000276215"/>
    </source>
</evidence>
<organism evidence="2 3">
    <name type="scientific">Choiromyces venosus 120613-1</name>
    <dbReference type="NCBI Taxonomy" id="1336337"/>
    <lineage>
        <taxon>Eukaryota</taxon>
        <taxon>Fungi</taxon>
        <taxon>Dikarya</taxon>
        <taxon>Ascomycota</taxon>
        <taxon>Pezizomycotina</taxon>
        <taxon>Pezizomycetes</taxon>
        <taxon>Pezizales</taxon>
        <taxon>Tuberaceae</taxon>
        <taxon>Choiromyces</taxon>
    </lineage>
</organism>
<name>A0A3N4JWQ7_9PEZI</name>
<protein>
    <submittedName>
        <fullName evidence="2">Uncharacterized protein</fullName>
    </submittedName>
</protein>
<proteinExistence type="predicted"/>
<keyword evidence="1" id="KW-1133">Transmembrane helix</keyword>
<keyword evidence="1" id="KW-0812">Transmembrane</keyword>
<dbReference type="EMBL" id="ML120373">
    <property type="protein sequence ID" value="RPB01459.1"/>
    <property type="molecule type" value="Genomic_DNA"/>
</dbReference>
<feature type="transmembrane region" description="Helical" evidence="1">
    <location>
        <begin position="90"/>
        <end position="113"/>
    </location>
</feature>
<keyword evidence="1" id="KW-0472">Membrane</keyword>
<accession>A0A3N4JWQ7</accession>
<evidence type="ECO:0000313" key="2">
    <source>
        <dbReference type="EMBL" id="RPB01459.1"/>
    </source>
</evidence>
<sequence length="152" mass="17283">MRIGNKKFTPFYRPGYGKLERSTVFAREKLKKQNTVLSTGTNNSVHLQNHHPLQLARTSSPIRYSVSHGPYRPLSKFPSSEAYRSIASSLVLACFIHYLSFTFHSLSLAITLLHLRCPATFIFLFVQAPPLLSSTFFFSRSRLYSCTFATTL</sequence>
<feature type="transmembrane region" description="Helical" evidence="1">
    <location>
        <begin position="119"/>
        <end position="138"/>
    </location>
</feature>